<organism evidence="1">
    <name type="scientific">Grammatophora oceanica</name>
    <dbReference type="NCBI Taxonomy" id="210454"/>
    <lineage>
        <taxon>Eukaryota</taxon>
        <taxon>Sar</taxon>
        <taxon>Stramenopiles</taxon>
        <taxon>Ochrophyta</taxon>
        <taxon>Bacillariophyta</taxon>
        <taxon>Fragilariophyceae</taxon>
        <taxon>Fragilariophycidae</taxon>
        <taxon>Rhabdonematales</taxon>
        <taxon>Grammatophoraceae</taxon>
        <taxon>Grammatophora</taxon>
    </lineage>
</organism>
<gene>
    <name evidence="1" type="ORF">GOCE00092_LOCUS25366</name>
</gene>
<accession>A0A7S1YLG5</accession>
<evidence type="ECO:0000313" key="1">
    <source>
        <dbReference type="EMBL" id="CAD9308133.1"/>
    </source>
</evidence>
<sequence length="101" mass="11466">MGGLLVGWLVGWFTTHDMTDTCSRFAQVETTTLVCYYFLCNDFFRGVLLVTTEWLGLFVHVRFCSCSCGNRSNNSTYVDLPSQQQQATQQQSTPLWCVCVC</sequence>
<dbReference type="EMBL" id="HBGK01048368">
    <property type="protein sequence ID" value="CAD9308133.1"/>
    <property type="molecule type" value="Transcribed_RNA"/>
</dbReference>
<dbReference type="AlphaFoldDB" id="A0A7S1YLG5"/>
<protein>
    <submittedName>
        <fullName evidence="1">Uncharacterized protein</fullName>
    </submittedName>
</protein>
<reference evidence="1" key="1">
    <citation type="submission" date="2021-01" db="EMBL/GenBank/DDBJ databases">
        <authorList>
            <person name="Corre E."/>
            <person name="Pelletier E."/>
            <person name="Niang G."/>
            <person name="Scheremetjew M."/>
            <person name="Finn R."/>
            <person name="Kale V."/>
            <person name="Holt S."/>
            <person name="Cochrane G."/>
            <person name="Meng A."/>
            <person name="Brown T."/>
            <person name="Cohen L."/>
        </authorList>
    </citation>
    <scope>NUCLEOTIDE SEQUENCE</scope>
    <source>
        <strain evidence="1">CCMP 410</strain>
    </source>
</reference>
<name>A0A7S1YLG5_9STRA</name>
<proteinExistence type="predicted"/>